<proteinExistence type="inferred from homology"/>
<comment type="subcellular location">
    <subcellularLocation>
        <location evidence="1">Endoplasmic reticulum membrane</location>
        <topology evidence="1">Multi-pass membrane protein</topology>
    </subcellularLocation>
</comment>
<dbReference type="SMART" id="SM00730">
    <property type="entry name" value="PSN"/>
    <property type="match status" value="1"/>
</dbReference>
<accession>A0A813C570</accession>
<dbReference type="EMBL" id="CAJNJA010087663">
    <property type="protein sequence ID" value="CAE7938998.1"/>
    <property type="molecule type" value="Genomic_DNA"/>
</dbReference>
<keyword evidence="10" id="KW-1185">Reference proteome</keyword>
<feature type="transmembrane region" description="Helical" evidence="8">
    <location>
        <begin position="191"/>
        <end position="211"/>
    </location>
</feature>
<evidence type="ECO:0000256" key="4">
    <source>
        <dbReference type="ARBA" id="ARBA00022801"/>
    </source>
</evidence>
<comment type="similarity">
    <text evidence="2">Belongs to the peptidase A22B family.</text>
</comment>
<evidence type="ECO:0000313" key="10">
    <source>
        <dbReference type="Proteomes" id="UP000601435"/>
    </source>
</evidence>
<evidence type="ECO:0000256" key="2">
    <source>
        <dbReference type="ARBA" id="ARBA00006859"/>
    </source>
</evidence>
<keyword evidence="6 8" id="KW-1133">Transmembrane helix</keyword>
<sequence>CLVSFAQLEISLAHVFGMPAAAVLAVAYVSTGHWIVNNILGFSFCLLGIRSINLSSYGAGVVLLSGLFVYDVKADRGTGWVAAGRFWVFFSKPVFGANVMVSVAKGVEAPIKLMLPRDFGGCGDLQFNMLGLGDIAVPGLFASFLAKWDAVNIAAGSSKSFVYLNFCLLAYMLSLILTVTVMMIFQHAQPALLYICPCVLLASLAVARARLDPSLSLRRHHDQTALQIGLTRGGELTDLIAFSIPEEGEAESCLISC</sequence>
<dbReference type="Proteomes" id="UP000601435">
    <property type="component" value="Unassembled WGS sequence"/>
</dbReference>
<dbReference type="PANTHER" id="PTHR12174:SF23">
    <property type="entry name" value="MINOR HISTOCOMPATIBILITY ANTIGEN H13"/>
    <property type="match status" value="1"/>
</dbReference>
<dbReference type="GO" id="GO:0042500">
    <property type="term" value="F:aspartic endopeptidase activity, intramembrane cleaving"/>
    <property type="evidence" value="ECO:0007669"/>
    <property type="project" value="InterPro"/>
</dbReference>
<comment type="caution">
    <text evidence="9">The sequence shown here is derived from an EMBL/GenBank/DDBJ whole genome shotgun (WGS) entry which is preliminary data.</text>
</comment>
<evidence type="ECO:0000256" key="8">
    <source>
        <dbReference type="SAM" id="Phobius"/>
    </source>
</evidence>
<keyword evidence="5" id="KW-0256">Endoplasmic reticulum</keyword>
<dbReference type="Pfam" id="PF04258">
    <property type="entry name" value="Peptidase_A22B"/>
    <property type="match status" value="1"/>
</dbReference>
<dbReference type="OrthoDB" id="29661at2759"/>
<dbReference type="PANTHER" id="PTHR12174">
    <property type="entry name" value="SIGNAL PEPTIDE PEPTIDASE"/>
    <property type="match status" value="1"/>
</dbReference>
<organism evidence="9 10">
    <name type="scientific">Symbiodinium necroappetens</name>
    <dbReference type="NCBI Taxonomy" id="1628268"/>
    <lineage>
        <taxon>Eukaryota</taxon>
        <taxon>Sar</taxon>
        <taxon>Alveolata</taxon>
        <taxon>Dinophyceae</taxon>
        <taxon>Suessiales</taxon>
        <taxon>Symbiodiniaceae</taxon>
        <taxon>Symbiodinium</taxon>
    </lineage>
</organism>
<dbReference type="GO" id="GO:0006465">
    <property type="term" value="P:signal peptide processing"/>
    <property type="evidence" value="ECO:0007669"/>
    <property type="project" value="TreeGrafter"/>
</dbReference>
<dbReference type="AlphaFoldDB" id="A0A813C570"/>
<feature type="transmembrane region" description="Helical" evidence="8">
    <location>
        <begin position="127"/>
        <end position="148"/>
    </location>
</feature>
<dbReference type="GO" id="GO:0098553">
    <property type="term" value="C:lumenal side of endoplasmic reticulum membrane"/>
    <property type="evidence" value="ECO:0007669"/>
    <property type="project" value="TreeGrafter"/>
</dbReference>
<dbReference type="GO" id="GO:0098554">
    <property type="term" value="C:cytoplasmic side of endoplasmic reticulum membrane"/>
    <property type="evidence" value="ECO:0007669"/>
    <property type="project" value="TreeGrafter"/>
</dbReference>
<gene>
    <name evidence="9" type="primary">imp-2</name>
    <name evidence="9" type="ORF">SNEC2469_LOCUS33366</name>
</gene>
<reference evidence="9" key="1">
    <citation type="submission" date="2021-02" db="EMBL/GenBank/DDBJ databases">
        <authorList>
            <person name="Dougan E. K."/>
            <person name="Rhodes N."/>
            <person name="Thang M."/>
            <person name="Chan C."/>
        </authorList>
    </citation>
    <scope>NUCLEOTIDE SEQUENCE</scope>
</reference>
<evidence type="ECO:0000256" key="6">
    <source>
        <dbReference type="ARBA" id="ARBA00022989"/>
    </source>
</evidence>
<feature type="transmembrane region" description="Helical" evidence="8">
    <location>
        <begin position="12"/>
        <end position="36"/>
    </location>
</feature>
<evidence type="ECO:0000256" key="7">
    <source>
        <dbReference type="ARBA" id="ARBA00023136"/>
    </source>
</evidence>
<keyword evidence="4" id="KW-0378">Hydrolase</keyword>
<dbReference type="InterPro" id="IPR007369">
    <property type="entry name" value="Peptidase_A22B_SPP"/>
</dbReference>
<name>A0A813C570_9DINO</name>
<evidence type="ECO:0000256" key="5">
    <source>
        <dbReference type="ARBA" id="ARBA00022824"/>
    </source>
</evidence>
<feature type="transmembrane region" description="Helical" evidence="8">
    <location>
        <begin position="160"/>
        <end position="185"/>
    </location>
</feature>
<keyword evidence="3 8" id="KW-0812">Transmembrane</keyword>
<feature type="non-terminal residue" evidence="9">
    <location>
        <position position="1"/>
    </location>
</feature>
<evidence type="ECO:0000256" key="1">
    <source>
        <dbReference type="ARBA" id="ARBA00004477"/>
    </source>
</evidence>
<keyword evidence="7 8" id="KW-0472">Membrane</keyword>
<evidence type="ECO:0000313" key="9">
    <source>
        <dbReference type="EMBL" id="CAE7938998.1"/>
    </source>
</evidence>
<protein>
    <submittedName>
        <fullName evidence="9">Imp-2 protein</fullName>
    </submittedName>
</protein>
<evidence type="ECO:0000256" key="3">
    <source>
        <dbReference type="ARBA" id="ARBA00022692"/>
    </source>
</evidence>
<dbReference type="InterPro" id="IPR006639">
    <property type="entry name" value="Preselin/SPP"/>
</dbReference>
<dbReference type="GO" id="GO:0033619">
    <property type="term" value="P:membrane protein proteolysis"/>
    <property type="evidence" value="ECO:0007669"/>
    <property type="project" value="TreeGrafter"/>
</dbReference>